<feature type="compositionally biased region" description="Low complexity" evidence="1">
    <location>
        <begin position="1102"/>
        <end position="1122"/>
    </location>
</feature>
<feature type="compositionally biased region" description="Pro residues" evidence="1">
    <location>
        <begin position="902"/>
        <end position="914"/>
    </location>
</feature>
<evidence type="ECO:0000313" key="3">
    <source>
        <dbReference type="Proteomes" id="UP000664521"/>
    </source>
</evidence>
<feature type="compositionally biased region" description="Polar residues" evidence="1">
    <location>
        <begin position="832"/>
        <end position="844"/>
    </location>
</feature>
<comment type="caution">
    <text evidence="2">The sequence shown here is derived from an EMBL/GenBank/DDBJ whole genome shotgun (WGS) entry which is preliminary data.</text>
</comment>
<name>A0A8H3FEW5_9LECA</name>
<feature type="compositionally biased region" description="Basic and acidic residues" evidence="1">
    <location>
        <begin position="180"/>
        <end position="196"/>
    </location>
</feature>
<feature type="compositionally biased region" description="Basic and acidic residues" evidence="1">
    <location>
        <begin position="695"/>
        <end position="723"/>
    </location>
</feature>
<accession>A0A8H3FEW5</accession>
<feature type="compositionally biased region" description="Polar residues" evidence="1">
    <location>
        <begin position="1078"/>
        <end position="1091"/>
    </location>
</feature>
<feature type="compositionally biased region" description="Low complexity" evidence="1">
    <location>
        <begin position="11"/>
        <end position="23"/>
    </location>
</feature>
<feature type="compositionally biased region" description="Polar residues" evidence="1">
    <location>
        <begin position="628"/>
        <end position="660"/>
    </location>
</feature>
<feature type="compositionally biased region" description="Low complexity" evidence="1">
    <location>
        <begin position="421"/>
        <end position="434"/>
    </location>
</feature>
<feature type="compositionally biased region" description="Low complexity" evidence="1">
    <location>
        <begin position="981"/>
        <end position="992"/>
    </location>
</feature>
<feature type="compositionally biased region" description="Basic and acidic residues" evidence="1">
    <location>
        <begin position="572"/>
        <end position="584"/>
    </location>
</feature>
<feature type="compositionally biased region" description="Basic and acidic residues" evidence="1">
    <location>
        <begin position="665"/>
        <end position="688"/>
    </location>
</feature>
<feature type="compositionally biased region" description="Pro residues" evidence="1">
    <location>
        <begin position="1"/>
        <end position="10"/>
    </location>
</feature>
<feature type="compositionally biased region" description="Polar residues" evidence="1">
    <location>
        <begin position="197"/>
        <end position="210"/>
    </location>
</feature>
<organism evidence="2 3">
    <name type="scientific">Heterodermia speciosa</name>
    <dbReference type="NCBI Taxonomy" id="116794"/>
    <lineage>
        <taxon>Eukaryota</taxon>
        <taxon>Fungi</taxon>
        <taxon>Dikarya</taxon>
        <taxon>Ascomycota</taxon>
        <taxon>Pezizomycotina</taxon>
        <taxon>Lecanoromycetes</taxon>
        <taxon>OSLEUM clade</taxon>
        <taxon>Lecanoromycetidae</taxon>
        <taxon>Caliciales</taxon>
        <taxon>Physciaceae</taxon>
        <taxon>Heterodermia</taxon>
    </lineage>
</organism>
<feature type="compositionally biased region" description="Polar residues" evidence="1">
    <location>
        <begin position="1145"/>
        <end position="1155"/>
    </location>
</feature>
<feature type="compositionally biased region" description="Polar residues" evidence="1">
    <location>
        <begin position="1123"/>
        <end position="1138"/>
    </location>
</feature>
<feature type="region of interest" description="Disordered" evidence="1">
    <location>
        <begin position="501"/>
        <end position="744"/>
    </location>
</feature>
<protein>
    <recommendedName>
        <fullName evidence="4">Altered inheritance of mitochondria protein 21</fullName>
    </recommendedName>
</protein>
<feature type="region of interest" description="Disordered" evidence="1">
    <location>
        <begin position="1024"/>
        <end position="1181"/>
    </location>
</feature>
<gene>
    <name evidence="2" type="ORF">HETSPECPRED_004041</name>
</gene>
<dbReference type="Pfam" id="PF11489">
    <property type="entry name" value="Aim21"/>
    <property type="match status" value="1"/>
</dbReference>
<feature type="region of interest" description="Disordered" evidence="1">
    <location>
        <begin position="758"/>
        <end position="1000"/>
    </location>
</feature>
<feature type="compositionally biased region" description="Polar residues" evidence="1">
    <location>
        <begin position="122"/>
        <end position="133"/>
    </location>
</feature>
<evidence type="ECO:0000313" key="2">
    <source>
        <dbReference type="EMBL" id="CAF9919581.1"/>
    </source>
</evidence>
<dbReference type="OrthoDB" id="5386574at2759"/>
<proteinExistence type="predicted"/>
<reference evidence="2" key="1">
    <citation type="submission" date="2021-03" db="EMBL/GenBank/DDBJ databases">
        <authorList>
            <person name="Tagirdzhanova G."/>
        </authorList>
    </citation>
    <scope>NUCLEOTIDE SEQUENCE</scope>
</reference>
<feature type="compositionally biased region" description="Polar residues" evidence="1">
    <location>
        <begin position="1027"/>
        <end position="1038"/>
    </location>
</feature>
<feature type="compositionally biased region" description="Low complexity" evidence="1">
    <location>
        <begin position="538"/>
        <end position="557"/>
    </location>
</feature>
<feature type="compositionally biased region" description="Basic residues" evidence="1">
    <location>
        <begin position="970"/>
        <end position="980"/>
    </location>
</feature>
<dbReference type="EMBL" id="CAJPDS010000024">
    <property type="protein sequence ID" value="CAF9919581.1"/>
    <property type="molecule type" value="Genomic_DNA"/>
</dbReference>
<feature type="compositionally biased region" description="Polar residues" evidence="1">
    <location>
        <begin position="1060"/>
        <end position="1070"/>
    </location>
</feature>
<keyword evidence="3" id="KW-1185">Reference proteome</keyword>
<evidence type="ECO:0008006" key="4">
    <source>
        <dbReference type="Google" id="ProtNLM"/>
    </source>
</evidence>
<feature type="compositionally biased region" description="Polar residues" evidence="1">
    <location>
        <begin position="875"/>
        <end position="890"/>
    </location>
</feature>
<dbReference type="InterPro" id="IPR021582">
    <property type="entry name" value="Aim21"/>
</dbReference>
<feature type="compositionally biased region" description="Acidic residues" evidence="1">
    <location>
        <begin position="585"/>
        <end position="600"/>
    </location>
</feature>
<dbReference type="Proteomes" id="UP000664521">
    <property type="component" value="Unassembled WGS sequence"/>
</dbReference>
<feature type="region of interest" description="Disordered" evidence="1">
    <location>
        <begin position="1"/>
        <end position="280"/>
    </location>
</feature>
<feature type="compositionally biased region" description="Basic and acidic residues" evidence="1">
    <location>
        <begin position="1169"/>
        <end position="1181"/>
    </location>
</feature>
<dbReference type="AlphaFoldDB" id="A0A8H3FEW5"/>
<feature type="region of interest" description="Disordered" evidence="1">
    <location>
        <begin position="386"/>
        <end position="485"/>
    </location>
</feature>
<evidence type="ECO:0000256" key="1">
    <source>
        <dbReference type="SAM" id="MobiDB-lite"/>
    </source>
</evidence>
<feature type="compositionally biased region" description="Polar residues" evidence="1">
    <location>
        <begin position="74"/>
        <end position="86"/>
    </location>
</feature>
<sequence length="1181" mass="125886">MSTPQVPPRPARLQQQQQQQDQPMESQNVPKVPPRPARNRDRTQSPNRDNFPRSPLNEVPSTMGLGGKGMGLYNDTSQNASSTSLNLPHRPPSVSLPSIGQEGSEYADIQYKETESEEVDNSGGSEPTQTRNVGSDLPLHAPRPSFSTSTAKARVSGVTRTDSVQAAAAGIGKAPTPTSGDDKDPHIRNLRSRESRGSFSRPDSSASTERPGSGQAGEVDHGIPEIPGIGQRVPMYPNAGDVQAPSPSPFSQTMPSGIGFHNQGSKPRHHGRTRSGREVFHGPPGSYGLHGHGPAVNADHFEKAWYEKHPEALDREAHGQYGPGIGGGRGEWALSSEDLNKIVRDSASRGSGFGTSAGVPGLPNEQIGYMASEEYVSRLNSPPSATYLNKAHSNHSQPHVESPLRKASFPVDAEGKDAFDRSAGQSASARAGSSDNALESETEDESVHVKAPAVRKDKITGNGYDPPTQDLGPHGGNTEAQGGWIDETGYGVPILASDEVAKELGKEHMQPAVSPAQSRRGSQYYAGVDSEASPSYQSGFRNSSRSGSASNSRPTSRPGSIYGTLPNVVRFTSHDDREDMHTPLEDVDEYEPLFPDEDDKEDRPMPASQRFKRREMKRFPSQDIWEDTPNSLQLQATVNTPEQVEPQTASAPKPSVSTFETPEAEQARKGEVGEREKAKLIPKEERLAKSNFKPHLYEETQRPELKQRFPSRDIWEDSPDSARLETTVGEPQEDDPMSPPDEGLRAGAVVYTTGRPDEGIIAGEQPREGATVGAAAIQKPPLPSRPPRQKPGADISDAGTQAVPSVPARPPKRIHKVPPADAEVPPLPSKLSAVTSVEPTQISPVDNRKGPALPERAKPDIPPRPANPIARDSSESVSLSKINSIASTGSDAAEDERQSIKSPPPAPKPKPAVPSRPAGGKIAALKAGFLSDLDKRLQLGPQGPPKAQEKPVGATEEEEEKPVLTDARKGRAKGPARRKPAATSAATQSTTADTKDQADEIEMRNWAIQEPWVVWQSDEDGAVSVGLPQSSTSSTTGDTFRAYSRSIQNSTSAMAAETARQLSAQGTTPAASLAESAVASQAPVSLEQATATLDVESTADQNEITTETSNSNEANTPTSSSSLHETPTTANTASQTGEQIIKANVGTTAEEQLTAITGGEAHGTGGDILIREEAKNSEEGK</sequence>